<dbReference type="RefSeq" id="WP_347689787.1">
    <property type="nucleotide sequence ID" value="NZ_JBDPZN010000002.1"/>
</dbReference>
<evidence type="ECO:0000313" key="3">
    <source>
        <dbReference type="Proteomes" id="UP001477278"/>
    </source>
</evidence>
<evidence type="ECO:0000259" key="1">
    <source>
        <dbReference type="Pfam" id="PF20598"/>
    </source>
</evidence>
<accession>A0ABV0FLS1</accession>
<dbReference type="Proteomes" id="UP001477278">
    <property type="component" value="Unassembled WGS sequence"/>
</dbReference>
<organism evidence="2 3">
    <name type="scientific">Shewanella vesiculosa</name>
    <dbReference type="NCBI Taxonomy" id="518738"/>
    <lineage>
        <taxon>Bacteria</taxon>
        <taxon>Pseudomonadati</taxon>
        <taxon>Pseudomonadota</taxon>
        <taxon>Gammaproteobacteria</taxon>
        <taxon>Alteromonadales</taxon>
        <taxon>Shewanellaceae</taxon>
        <taxon>Shewanella</taxon>
    </lineage>
</organism>
<proteinExistence type="predicted"/>
<reference evidence="2 3" key="1">
    <citation type="submission" date="2024-05" db="EMBL/GenBank/DDBJ databases">
        <title>Genome sequencing of Marine Estuary Bacteria, Shewanella vesiculosa and S. baltica, and Pseudomonas syringae.</title>
        <authorList>
            <person name="Gurung A."/>
            <person name="Maclea K.S."/>
        </authorList>
    </citation>
    <scope>NUCLEOTIDE SEQUENCE [LARGE SCALE GENOMIC DNA]</scope>
    <source>
        <strain evidence="2 3">1A</strain>
    </source>
</reference>
<dbReference type="InterPro" id="IPR046474">
    <property type="entry name" value="DUF6795"/>
</dbReference>
<dbReference type="EMBL" id="JBDPZN010000002">
    <property type="protein sequence ID" value="MEO3681788.1"/>
    <property type="molecule type" value="Genomic_DNA"/>
</dbReference>
<sequence>MFGLLKKYDVHMCSEVKGQVLLNGKPVVGAKVIRELSYIHQVENNDETLTDESGCFFMPKVSISSKKPGDMFVNDTVIQKISVCNDNSTFLLWHSRLGGITEFEEVKEKLTSLNCDLNNKEVLFTFPNKTNENLEFDGESICRWEKDFDIYELNDEDEDFFNF</sequence>
<feature type="domain" description="DUF6795" evidence="1">
    <location>
        <begin position="16"/>
        <end position="120"/>
    </location>
</feature>
<comment type="caution">
    <text evidence="2">The sequence shown here is derived from an EMBL/GenBank/DDBJ whole genome shotgun (WGS) entry which is preliminary data.</text>
</comment>
<keyword evidence="3" id="KW-1185">Reference proteome</keyword>
<gene>
    <name evidence="2" type="ORF">ABHN84_05700</name>
</gene>
<protein>
    <submittedName>
        <fullName evidence="2">DUF6795 domain-containing protein</fullName>
    </submittedName>
</protein>
<name>A0ABV0FLS1_9GAMM</name>
<dbReference type="Pfam" id="PF20598">
    <property type="entry name" value="DUF6795"/>
    <property type="match status" value="1"/>
</dbReference>
<evidence type="ECO:0000313" key="2">
    <source>
        <dbReference type="EMBL" id="MEO3681788.1"/>
    </source>
</evidence>